<reference evidence="2" key="1">
    <citation type="submission" date="2022-11" db="UniProtKB">
        <authorList>
            <consortium name="WormBaseParasite"/>
        </authorList>
    </citation>
    <scope>IDENTIFICATION</scope>
</reference>
<dbReference type="Proteomes" id="UP000887579">
    <property type="component" value="Unplaced"/>
</dbReference>
<sequence>MDQRAREISAAPENELQKQGGVDDVPVTEYEHRFRKSVEKMQVPDWYRDYSTRQLGHQPQSSTVTTTQTRYDLPPASQAWSYTNPPLTTTQPPPPLSSSQSHQHYQQHHSQQSQQQQRHSTSPPVGG</sequence>
<name>A0AC34FXH7_9BILA</name>
<accession>A0AC34FXH7</accession>
<evidence type="ECO:0000313" key="2">
    <source>
        <dbReference type="WBParaSite" id="ES5_v2.g22146.t1"/>
    </source>
</evidence>
<organism evidence="1 2">
    <name type="scientific">Panagrolaimus sp. ES5</name>
    <dbReference type="NCBI Taxonomy" id="591445"/>
    <lineage>
        <taxon>Eukaryota</taxon>
        <taxon>Metazoa</taxon>
        <taxon>Ecdysozoa</taxon>
        <taxon>Nematoda</taxon>
        <taxon>Chromadorea</taxon>
        <taxon>Rhabditida</taxon>
        <taxon>Tylenchina</taxon>
        <taxon>Panagrolaimomorpha</taxon>
        <taxon>Panagrolaimoidea</taxon>
        <taxon>Panagrolaimidae</taxon>
        <taxon>Panagrolaimus</taxon>
    </lineage>
</organism>
<proteinExistence type="predicted"/>
<dbReference type="WBParaSite" id="ES5_v2.g22146.t1">
    <property type="protein sequence ID" value="ES5_v2.g22146.t1"/>
    <property type="gene ID" value="ES5_v2.g22146"/>
</dbReference>
<protein>
    <submittedName>
        <fullName evidence="2">Uncharacterized protein</fullName>
    </submittedName>
</protein>
<evidence type="ECO:0000313" key="1">
    <source>
        <dbReference type="Proteomes" id="UP000887579"/>
    </source>
</evidence>